<evidence type="ECO:0000313" key="3">
    <source>
        <dbReference type="Proteomes" id="UP000198742"/>
    </source>
</evidence>
<organism evidence="2 3">
    <name type="scientific">Nocardioides exalbidus</name>
    <dbReference type="NCBI Taxonomy" id="402596"/>
    <lineage>
        <taxon>Bacteria</taxon>
        <taxon>Bacillati</taxon>
        <taxon>Actinomycetota</taxon>
        <taxon>Actinomycetes</taxon>
        <taxon>Propionibacteriales</taxon>
        <taxon>Nocardioidaceae</taxon>
        <taxon>Nocardioides</taxon>
    </lineage>
</organism>
<feature type="compositionally biased region" description="Low complexity" evidence="1">
    <location>
        <begin position="89"/>
        <end position="133"/>
    </location>
</feature>
<proteinExistence type="predicted"/>
<accession>A0A1H4UBN6</accession>
<evidence type="ECO:0000256" key="1">
    <source>
        <dbReference type="SAM" id="MobiDB-lite"/>
    </source>
</evidence>
<name>A0A1H4UBN6_9ACTN</name>
<gene>
    <name evidence="2" type="ORF">SAMN04489844_2727</name>
</gene>
<keyword evidence="3" id="KW-1185">Reference proteome</keyword>
<protein>
    <submittedName>
        <fullName evidence="2">Uncharacterized protein</fullName>
    </submittedName>
</protein>
<feature type="region of interest" description="Disordered" evidence="1">
    <location>
        <begin position="87"/>
        <end position="133"/>
    </location>
</feature>
<evidence type="ECO:0000313" key="2">
    <source>
        <dbReference type="EMBL" id="SEC66127.1"/>
    </source>
</evidence>
<dbReference type="Proteomes" id="UP000198742">
    <property type="component" value="Unassembled WGS sequence"/>
</dbReference>
<dbReference type="AlphaFoldDB" id="A0A1H4UBN6"/>
<dbReference type="EMBL" id="FNRT01000002">
    <property type="protein sequence ID" value="SEC66127.1"/>
    <property type="molecule type" value="Genomic_DNA"/>
</dbReference>
<dbReference type="PROSITE" id="PS51257">
    <property type="entry name" value="PROKAR_LIPOPROTEIN"/>
    <property type="match status" value="1"/>
</dbReference>
<reference evidence="3" key="1">
    <citation type="submission" date="2016-10" db="EMBL/GenBank/DDBJ databases">
        <authorList>
            <person name="Varghese N."/>
            <person name="Submissions S."/>
        </authorList>
    </citation>
    <scope>NUCLEOTIDE SEQUENCE [LARGE SCALE GENOMIC DNA]</scope>
    <source>
        <strain evidence="3">DSM 22017</strain>
    </source>
</reference>
<sequence length="133" mass="13448">MSGDGARVRRAWTGLVLVAALGTGCASGPVEPVTADPWVEGGLPAYCDGRGGELTDFWEVVHQTCAIAQDGDELQGAVLEDVLAQLPATTSRSSTGPSTGSTGSSGRSVRSPTTSASRAWAWARTSAPTTAAG</sequence>